<protein>
    <submittedName>
        <fullName evidence="2">(rape) hypothetical protein</fullName>
    </submittedName>
</protein>
<keyword evidence="1" id="KW-0472">Membrane</keyword>
<dbReference type="AlphaFoldDB" id="A0A817B545"/>
<sequence length="63" mass="7597">MVNTIHIELRSGLLVASVSAYCWFISISSRSFLLTVQFDFCIAGFMFQWQLPIFYCIWLWFWY</sequence>
<keyword evidence="1" id="KW-0812">Transmembrane</keyword>
<reference evidence="2" key="1">
    <citation type="submission" date="2021-01" db="EMBL/GenBank/DDBJ databases">
        <authorList>
            <consortium name="Genoscope - CEA"/>
            <person name="William W."/>
        </authorList>
    </citation>
    <scope>NUCLEOTIDE SEQUENCE</scope>
</reference>
<gene>
    <name evidence="2" type="ORF">DARMORV10_A04P23840.1</name>
</gene>
<feature type="transmembrane region" description="Helical" evidence="1">
    <location>
        <begin position="12"/>
        <end position="33"/>
    </location>
</feature>
<evidence type="ECO:0000256" key="1">
    <source>
        <dbReference type="SAM" id="Phobius"/>
    </source>
</evidence>
<accession>A0A817B545</accession>
<name>A0A817B545_BRANA</name>
<proteinExistence type="predicted"/>
<organism evidence="2">
    <name type="scientific">Brassica napus</name>
    <name type="common">Rape</name>
    <dbReference type="NCBI Taxonomy" id="3708"/>
    <lineage>
        <taxon>Eukaryota</taxon>
        <taxon>Viridiplantae</taxon>
        <taxon>Streptophyta</taxon>
        <taxon>Embryophyta</taxon>
        <taxon>Tracheophyta</taxon>
        <taxon>Spermatophyta</taxon>
        <taxon>Magnoliopsida</taxon>
        <taxon>eudicotyledons</taxon>
        <taxon>Gunneridae</taxon>
        <taxon>Pentapetalae</taxon>
        <taxon>rosids</taxon>
        <taxon>malvids</taxon>
        <taxon>Brassicales</taxon>
        <taxon>Brassicaceae</taxon>
        <taxon>Brassiceae</taxon>
        <taxon>Brassica</taxon>
    </lineage>
</organism>
<feature type="transmembrane region" description="Helical" evidence="1">
    <location>
        <begin position="40"/>
        <end position="61"/>
    </location>
</feature>
<evidence type="ECO:0000313" key="2">
    <source>
        <dbReference type="EMBL" id="CAF2286416.1"/>
    </source>
</evidence>
<dbReference type="Proteomes" id="UP001295469">
    <property type="component" value="Chromosome A04"/>
</dbReference>
<keyword evidence="1" id="KW-1133">Transmembrane helix</keyword>
<dbReference type="EMBL" id="HG994358">
    <property type="protein sequence ID" value="CAF2286416.1"/>
    <property type="molecule type" value="Genomic_DNA"/>
</dbReference>